<dbReference type="EMBL" id="KX257489">
    <property type="protein sequence ID" value="ANK79141.1"/>
    <property type="molecule type" value="Genomic_DNA"/>
</dbReference>
<sequence length="349" mass="40233">MLKAFIKLYQLILKIVKTILIMLLFFTLYLIHLFNLDEEYRENNWHNDDTYIEEKLEEKAISDKVSLKTENKPNRLLEVSDEWETNNSNYDNIETISDTKSKDIPLVIPTDVIDHIPFHKVDDSDTKGKGKATINPDIDEEMKVYYDKQAQLEISELIKNKISITEMDFNAISNLKSYYENSAIINTKMYEIENININKIKDLINSISESKLDISSDTPIDNKDLWKNILKREQGSISIDSDTSSAFEKIVDEIKSGLSVSIYSPSENPIFSPKSINTEESSTDIDKEPVIMETSKKQVIIVTKKLEEGEGPTPLPSWTNIPYGDTDYQTKVNREKQLIISKVFDDQPW</sequence>
<protein>
    <submittedName>
        <fullName evidence="2">Uncharacterized protein</fullName>
    </submittedName>
</protein>
<keyword evidence="2" id="KW-0496">Mitochondrion</keyword>
<dbReference type="RefSeq" id="YP_009266669.1">
    <property type="nucleotide sequence ID" value="NC_030600.1"/>
</dbReference>
<keyword evidence="1" id="KW-0472">Membrane</keyword>
<accession>A0A192ID65</accession>
<dbReference type="GeneID" id="32984595"/>
<proteinExistence type="predicted"/>
<keyword evidence="1" id="KW-0812">Transmembrane</keyword>
<keyword evidence="1" id="KW-1133">Transmembrane helix</keyword>
<evidence type="ECO:0000256" key="1">
    <source>
        <dbReference type="SAM" id="Phobius"/>
    </source>
</evidence>
<dbReference type="AlphaFoldDB" id="A0A192ID65"/>
<evidence type="ECO:0000313" key="2">
    <source>
        <dbReference type="EMBL" id="ANK79141.1"/>
    </source>
</evidence>
<reference evidence="2" key="1">
    <citation type="submission" date="2016-05" db="EMBL/GenBank/DDBJ databases">
        <title>Mitochondrial genome of Cladophialophora bantiana.</title>
        <authorList>
            <person name="Greninger A.L."/>
            <person name="Naccache S.N."/>
            <person name="Cunningham G."/>
            <person name="Miller S."/>
            <person name="Chiu C.Y."/>
        </authorList>
    </citation>
    <scope>NUCLEOTIDE SEQUENCE</scope>
</reference>
<geneLocation type="mitochondrion" evidence="2"/>
<name>A0A192ID65_XYLBA</name>
<feature type="transmembrane region" description="Helical" evidence="1">
    <location>
        <begin position="12"/>
        <end position="34"/>
    </location>
</feature>
<organism evidence="2">
    <name type="scientific">Xylohypha bantiana</name>
    <dbReference type="NCBI Taxonomy" id="89940"/>
    <lineage>
        <taxon>Eukaryota</taxon>
        <taxon>Fungi</taxon>
        <taxon>Dikarya</taxon>
        <taxon>Ascomycota</taxon>
        <taxon>Pezizomycotina</taxon>
        <taxon>Eurotiomycetes</taxon>
        <taxon>Chaetothyriomycetidae</taxon>
        <taxon>Chaetothyriales</taxon>
        <taxon>Herpotrichiellaceae</taxon>
        <taxon>Cladophialophora</taxon>
    </lineage>
</organism>